<protein>
    <recommendedName>
        <fullName evidence="2">PE domain-containing protein</fullName>
    </recommendedName>
</protein>
<reference evidence="4" key="1">
    <citation type="journal article" date="2019" name="Int. J. Syst. Evol. Microbiol.">
        <title>The Global Catalogue of Microorganisms (GCM) 10K type strain sequencing project: providing services to taxonomists for standard genome sequencing and annotation.</title>
        <authorList>
            <consortium name="The Broad Institute Genomics Platform"/>
            <consortium name="The Broad Institute Genome Sequencing Center for Infectious Disease"/>
            <person name="Wu L."/>
            <person name="Ma J."/>
        </authorList>
    </citation>
    <scope>NUCLEOTIDE SEQUENCE [LARGE SCALE GENOMIC DNA]</scope>
    <source>
        <strain evidence="4">JCM 18298</strain>
    </source>
</reference>
<proteinExistence type="predicted"/>
<name>A0ABP9KWG3_9NOCA</name>
<dbReference type="RefSeq" id="WP_345499235.1">
    <property type="nucleotide sequence ID" value="NZ_BAABJM010000008.1"/>
</dbReference>
<feature type="region of interest" description="Disordered" evidence="1">
    <location>
        <begin position="92"/>
        <end position="112"/>
    </location>
</feature>
<dbReference type="EMBL" id="BAABJM010000008">
    <property type="protein sequence ID" value="GAA5067178.1"/>
    <property type="molecule type" value="Genomic_DNA"/>
</dbReference>
<gene>
    <name evidence="3" type="ORF">GCM10023318_56010</name>
</gene>
<evidence type="ECO:0000313" key="4">
    <source>
        <dbReference type="Proteomes" id="UP001500603"/>
    </source>
</evidence>
<accession>A0ABP9KWG3</accession>
<comment type="caution">
    <text evidence="3">The sequence shown here is derived from an EMBL/GenBank/DDBJ whole genome shotgun (WGS) entry which is preliminary data.</text>
</comment>
<evidence type="ECO:0000259" key="2">
    <source>
        <dbReference type="Pfam" id="PF00934"/>
    </source>
</evidence>
<dbReference type="Pfam" id="PF00934">
    <property type="entry name" value="PE"/>
    <property type="match status" value="1"/>
</dbReference>
<organism evidence="3 4">
    <name type="scientific">Nocardia callitridis</name>
    <dbReference type="NCBI Taxonomy" id="648753"/>
    <lineage>
        <taxon>Bacteria</taxon>
        <taxon>Bacillati</taxon>
        <taxon>Actinomycetota</taxon>
        <taxon>Actinomycetes</taxon>
        <taxon>Mycobacteriales</taxon>
        <taxon>Nocardiaceae</taxon>
        <taxon>Nocardia</taxon>
    </lineage>
</organism>
<keyword evidence="4" id="KW-1185">Reference proteome</keyword>
<dbReference type="Proteomes" id="UP001500603">
    <property type="component" value="Unassembled WGS sequence"/>
</dbReference>
<feature type="domain" description="PE" evidence="2">
    <location>
        <begin position="11"/>
        <end position="99"/>
    </location>
</feature>
<evidence type="ECO:0000313" key="3">
    <source>
        <dbReference type="EMBL" id="GAA5067178.1"/>
    </source>
</evidence>
<dbReference type="Gene3D" id="1.10.287.850">
    <property type="entry name" value="HP0062-like domain"/>
    <property type="match status" value="1"/>
</dbReference>
<evidence type="ECO:0000256" key="1">
    <source>
        <dbReference type="SAM" id="MobiDB-lite"/>
    </source>
</evidence>
<dbReference type="InterPro" id="IPR000084">
    <property type="entry name" value="PE-PGRS_N"/>
</dbReference>
<sequence length="112" mass="11328">MSSSGVDFEGVAFDPAAARKAATQLDGLADRLADGLSAEEIALRPEPSGTDEVSLRASRTMSDVANSYGDSASSGVLELRKLAATLRSQANQFGSSEDASAAEFGGSAPSTA</sequence>